<evidence type="ECO:0000259" key="2">
    <source>
        <dbReference type="PROSITE" id="PS50943"/>
    </source>
</evidence>
<dbReference type="InterPro" id="IPR050807">
    <property type="entry name" value="TransReg_Diox_bact_type"/>
</dbReference>
<gene>
    <name evidence="3" type="ORF">GCM10011514_49860</name>
</gene>
<reference evidence="3" key="2">
    <citation type="submission" date="2020-09" db="EMBL/GenBank/DDBJ databases">
        <authorList>
            <person name="Sun Q."/>
            <person name="Zhou Y."/>
        </authorList>
    </citation>
    <scope>NUCLEOTIDE SEQUENCE</scope>
    <source>
        <strain evidence="3">CGMCC 1.15958</strain>
    </source>
</reference>
<feature type="domain" description="HTH cro/C1-type" evidence="2">
    <location>
        <begin position="7"/>
        <end position="61"/>
    </location>
</feature>
<dbReference type="PANTHER" id="PTHR46797">
    <property type="entry name" value="HTH-TYPE TRANSCRIPTIONAL REGULATOR"/>
    <property type="match status" value="1"/>
</dbReference>
<comment type="caution">
    <text evidence="3">The sequence shown here is derived from an EMBL/GenBank/DDBJ whole genome shotgun (WGS) entry which is preliminary data.</text>
</comment>
<dbReference type="GO" id="GO:0005829">
    <property type="term" value="C:cytosol"/>
    <property type="evidence" value="ECO:0007669"/>
    <property type="project" value="TreeGrafter"/>
</dbReference>
<sequence length="73" mass="8301">MEFGKLIEERRKYLQIRQEDLAELCGVSTKSIQKIENDRANPTLNTLQKILDVLGMEITVVIKKLNNEGGSLL</sequence>
<dbReference type="GO" id="GO:0003700">
    <property type="term" value="F:DNA-binding transcription factor activity"/>
    <property type="evidence" value="ECO:0007669"/>
    <property type="project" value="TreeGrafter"/>
</dbReference>
<dbReference type="SUPFAM" id="SSF47413">
    <property type="entry name" value="lambda repressor-like DNA-binding domains"/>
    <property type="match status" value="1"/>
</dbReference>
<evidence type="ECO:0000313" key="4">
    <source>
        <dbReference type="Proteomes" id="UP000609064"/>
    </source>
</evidence>
<dbReference type="Gene3D" id="1.10.260.40">
    <property type="entry name" value="lambda repressor-like DNA-binding domains"/>
    <property type="match status" value="1"/>
</dbReference>
<evidence type="ECO:0000313" key="3">
    <source>
        <dbReference type="EMBL" id="GGD79893.1"/>
    </source>
</evidence>
<dbReference type="InterPro" id="IPR010982">
    <property type="entry name" value="Lambda_DNA-bd_dom_sf"/>
</dbReference>
<protein>
    <recommendedName>
        <fullName evidence="2">HTH cro/C1-type domain-containing protein</fullName>
    </recommendedName>
</protein>
<dbReference type="AlphaFoldDB" id="A0A916Z869"/>
<name>A0A916Z869_9BACT</name>
<dbReference type="CDD" id="cd00093">
    <property type="entry name" value="HTH_XRE"/>
    <property type="match status" value="1"/>
</dbReference>
<keyword evidence="1" id="KW-0238">DNA-binding</keyword>
<dbReference type="PROSITE" id="PS50943">
    <property type="entry name" value="HTH_CROC1"/>
    <property type="match status" value="1"/>
</dbReference>
<dbReference type="SMART" id="SM00530">
    <property type="entry name" value="HTH_XRE"/>
    <property type="match status" value="1"/>
</dbReference>
<organism evidence="3 4">
    <name type="scientific">Emticicia aquatilis</name>
    <dbReference type="NCBI Taxonomy" id="1537369"/>
    <lineage>
        <taxon>Bacteria</taxon>
        <taxon>Pseudomonadati</taxon>
        <taxon>Bacteroidota</taxon>
        <taxon>Cytophagia</taxon>
        <taxon>Cytophagales</taxon>
        <taxon>Leadbetterellaceae</taxon>
        <taxon>Emticicia</taxon>
    </lineage>
</organism>
<dbReference type="Proteomes" id="UP000609064">
    <property type="component" value="Unassembled WGS sequence"/>
</dbReference>
<reference evidence="3" key="1">
    <citation type="journal article" date="2014" name="Int. J. Syst. Evol. Microbiol.">
        <title>Complete genome sequence of Corynebacterium casei LMG S-19264T (=DSM 44701T), isolated from a smear-ripened cheese.</title>
        <authorList>
            <consortium name="US DOE Joint Genome Institute (JGI-PGF)"/>
            <person name="Walter F."/>
            <person name="Albersmeier A."/>
            <person name="Kalinowski J."/>
            <person name="Ruckert C."/>
        </authorList>
    </citation>
    <scope>NUCLEOTIDE SEQUENCE</scope>
    <source>
        <strain evidence="3">CGMCC 1.15958</strain>
    </source>
</reference>
<evidence type="ECO:0000256" key="1">
    <source>
        <dbReference type="ARBA" id="ARBA00023125"/>
    </source>
</evidence>
<dbReference type="InterPro" id="IPR001387">
    <property type="entry name" value="Cro/C1-type_HTH"/>
</dbReference>
<dbReference type="Pfam" id="PF01381">
    <property type="entry name" value="HTH_3"/>
    <property type="match status" value="1"/>
</dbReference>
<dbReference type="GO" id="GO:0003677">
    <property type="term" value="F:DNA binding"/>
    <property type="evidence" value="ECO:0007669"/>
    <property type="project" value="UniProtKB-KW"/>
</dbReference>
<dbReference type="EMBL" id="BMKK01000015">
    <property type="protein sequence ID" value="GGD79893.1"/>
    <property type="molecule type" value="Genomic_DNA"/>
</dbReference>
<proteinExistence type="predicted"/>
<dbReference type="RefSeq" id="WP_188770644.1">
    <property type="nucleotide sequence ID" value="NZ_BMKK01000015.1"/>
</dbReference>
<accession>A0A916Z869</accession>
<keyword evidence="4" id="KW-1185">Reference proteome</keyword>
<dbReference type="PANTHER" id="PTHR46797:SF1">
    <property type="entry name" value="METHYLPHOSPHONATE SYNTHASE"/>
    <property type="match status" value="1"/>
</dbReference>